<dbReference type="PANTHER" id="PTHR11871">
    <property type="entry name" value="PROTEIN PHOSPHATASE PP2A REGULATORY SUBUNIT B"/>
    <property type="match status" value="1"/>
</dbReference>
<name>A0AAD9MMZ3_PROWI</name>
<dbReference type="InterPro" id="IPR001680">
    <property type="entry name" value="WD40_rpt"/>
</dbReference>
<dbReference type="SMART" id="SM00320">
    <property type="entry name" value="WD40"/>
    <property type="match status" value="4"/>
</dbReference>
<proteinExistence type="inferred from homology"/>
<dbReference type="Proteomes" id="UP001255856">
    <property type="component" value="Unassembled WGS sequence"/>
</dbReference>
<dbReference type="PROSITE" id="PS01024">
    <property type="entry name" value="PR55_1"/>
    <property type="match status" value="1"/>
</dbReference>
<dbReference type="GO" id="GO:0019888">
    <property type="term" value="F:protein phosphatase regulator activity"/>
    <property type="evidence" value="ECO:0007669"/>
    <property type="project" value="InterPro"/>
</dbReference>
<dbReference type="SUPFAM" id="SSF50978">
    <property type="entry name" value="WD40 repeat-like"/>
    <property type="match status" value="1"/>
</dbReference>
<comment type="function">
    <text evidence="4">The B regulatory subunit may modulate substrate selectivity and catalytic activity, and may also direct the localization of the catalytic enzyme to a particular subcellular compartment.</text>
</comment>
<keyword evidence="2 5" id="KW-0853">WD repeat</keyword>
<dbReference type="AlphaFoldDB" id="A0AAD9MMZ3"/>
<protein>
    <recommendedName>
        <fullName evidence="5">Serine/threonine-protein phosphatase 2A 55 kDa regulatory subunit B</fullName>
    </recommendedName>
</protein>
<dbReference type="InterPro" id="IPR000009">
    <property type="entry name" value="PP2A_PR55"/>
</dbReference>
<comment type="similarity">
    <text evidence="1 5">Belongs to the phosphatase 2A regulatory subunit B family.</text>
</comment>
<accession>A0AAD9MMZ3</accession>
<sequence length="656" mass="71944">MASLPELVRKRNPPALEREELVRLVKWKVGLRGKWRPRLQDYAAAIPAADIERCTREALRELGDGAPSDATLKQALKIVTELKGIGPATGSAILQAYNPHVPFASDEAMKASLGKAEYTPAAVLKLTRALGDKAKELAKDSNKAAEQTSRERVEPGTAMAGTLEWQFGQVFGERSPGEDIQDADIISAVEFDADGEFLATGDHGGRVVLFERVGGPPPPRRAESPLDARPPARPAFGYEYRYLTEFQSHEPEFDYLKSLEIEEKINCVRWVRRDSPALAAPSAHLLLTTNDKTIKLWKVYEKEVLTHGGSGGGGRTLGRADLDENRDPGLAGKDRTSHAVNGNLVVPRVERRETLWTSRRRRMFASAHAYHINTVSVCSDKETFLSADDLRINLWNLDAGPQAFTVVDIKPSSMEDLTEVITRAAFHPTDAHCLAYSTSRGAIRLADLRVTALADKASRQFEAAGAGGAEGGGPKNFFSEIISSISDFSFFGDGHRRIVARDYMTVKVWDVAMEREPLEVHNVHEPLRSRLVDLYESDSLFDKFDVCVSGDGRHIGTGTYSNLFRACDRRDAAGTTLLEASRDPTRRRVAPAAPKHASRFGLGRARAGRPPPADDGCVLEDLSSKILRMSWHPHAPVIATAAANSLYLFEGHPASG</sequence>
<dbReference type="GO" id="GO:0000159">
    <property type="term" value="C:protein phosphatase type 2A complex"/>
    <property type="evidence" value="ECO:0007669"/>
    <property type="project" value="UniProtKB-UniRule"/>
</dbReference>
<evidence type="ECO:0000256" key="6">
    <source>
        <dbReference type="SAM" id="MobiDB-lite"/>
    </source>
</evidence>
<evidence type="ECO:0000256" key="4">
    <source>
        <dbReference type="ARBA" id="ARBA00034298"/>
    </source>
</evidence>
<reference evidence="7" key="1">
    <citation type="submission" date="2021-01" db="EMBL/GenBank/DDBJ databases">
        <authorList>
            <person name="Eckstrom K.M.E."/>
        </authorList>
    </citation>
    <scope>NUCLEOTIDE SEQUENCE</scope>
    <source>
        <strain evidence="7">UVCC 0001</strain>
    </source>
</reference>
<keyword evidence="3 5" id="KW-0677">Repeat</keyword>
<evidence type="ECO:0000256" key="5">
    <source>
        <dbReference type="RuleBase" id="RU331113"/>
    </source>
</evidence>
<feature type="region of interest" description="Disordered" evidence="6">
    <location>
        <begin position="582"/>
        <end position="614"/>
    </location>
</feature>
<dbReference type="InterPro" id="IPR036322">
    <property type="entry name" value="WD40_repeat_dom_sf"/>
</dbReference>
<evidence type="ECO:0000256" key="1">
    <source>
        <dbReference type="ARBA" id="ARBA00008259"/>
    </source>
</evidence>
<gene>
    <name evidence="7" type="ORF">QBZ16_004654</name>
</gene>
<dbReference type="EMBL" id="JASFZW010000006">
    <property type="protein sequence ID" value="KAK2077806.1"/>
    <property type="molecule type" value="Genomic_DNA"/>
</dbReference>
<dbReference type="PRINTS" id="PR00600">
    <property type="entry name" value="PP2APR55"/>
</dbReference>
<evidence type="ECO:0000313" key="8">
    <source>
        <dbReference type="Proteomes" id="UP001255856"/>
    </source>
</evidence>
<evidence type="ECO:0000256" key="2">
    <source>
        <dbReference type="ARBA" id="ARBA00022574"/>
    </source>
</evidence>
<comment type="caution">
    <text evidence="7">The sequence shown here is derived from an EMBL/GenBank/DDBJ whole genome shotgun (WGS) entry which is preliminary data.</text>
</comment>
<dbReference type="Gene3D" id="2.130.10.10">
    <property type="entry name" value="YVTN repeat-like/Quinoprotein amine dehydrogenase"/>
    <property type="match status" value="2"/>
</dbReference>
<evidence type="ECO:0000256" key="3">
    <source>
        <dbReference type="ARBA" id="ARBA00022737"/>
    </source>
</evidence>
<dbReference type="InterPro" id="IPR015943">
    <property type="entry name" value="WD40/YVTN_repeat-like_dom_sf"/>
</dbReference>
<dbReference type="InterPro" id="IPR018067">
    <property type="entry name" value="PP2A_PR55_CS"/>
</dbReference>
<keyword evidence="8" id="KW-1185">Reference proteome</keyword>
<organism evidence="7 8">
    <name type="scientific">Prototheca wickerhamii</name>
    <dbReference type="NCBI Taxonomy" id="3111"/>
    <lineage>
        <taxon>Eukaryota</taxon>
        <taxon>Viridiplantae</taxon>
        <taxon>Chlorophyta</taxon>
        <taxon>core chlorophytes</taxon>
        <taxon>Trebouxiophyceae</taxon>
        <taxon>Chlorellales</taxon>
        <taxon>Chlorellaceae</taxon>
        <taxon>Prototheca</taxon>
    </lineage>
</organism>
<evidence type="ECO:0000313" key="7">
    <source>
        <dbReference type="EMBL" id="KAK2077806.1"/>
    </source>
</evidence>